<dbReference type="Proteomes" id="UP000220922">
    <property type="component" value="Unassembled WGS sequence"/>
</dbReference>
<dbReference type="OrthoDB" id="146444at2"/>
<keyword evidence="5" id="KW-1185">Reference proteome</keyword>
<comment type="subcellular location">
    <subcellularLocation>
        <location evidence="2">Gas vesicle</location>
    </subcellularLocation>
</comment>
<dbReference type="RefSeq" id="WP_097650572.1">
    <property type="nucleotide sequence ID" value="NZ_LYXE01000015.1"/>
</dbReference>
<dbReference type="InterPro" id="IPR009430">
    <property type="entry name" value="GvpL/GvpF"/>
</dbReference>
<dbReference type="PANTHER" id="PTHR36852:SF1">
    <property type="entry name" value="PROTEIN GVPL 2"/>
    <property type="match status" value="1"/>
</dbReference>
<evidence type="ECO:0000256" key="2">
    <source>
        <dbReference type="ARBA" id="ARBA00035108"/>
    </source>
</evidence>
<evidence type="ECO:0000256" key="3">
    <source>
        <dbReference type="ARBA" id="ARBA00035643"/>
    </source>
</evidence>
<keyword evidence="1" id="KW-0304">Gas vesicle</keyword>
<name>A0A2H3LEF7_9CHLR</name>
<gene>
    <name evidence="4" type="ORF">A9Q02_07990</name>
</gene>
<evidence type="ECO:0000256" key="1">
    <source>
        <dbReference type="ARBA" id="ARBA00022987"/>
    </source>
</evidence>
<comment type="caution">
    <text evidence="4">The sequence shown here is derived from an EMBL/GenBank/DDBJ whole genome shotgun (WGS) entry which is preliminary data.</text>
</comment>
<proteinExistence type="inferred from homology"/>
<dbReference type="GO" id="GO:0031412">
    <property type="term" value="P:gas vesicle organization"/>
    <property type="evidence" value="ECO:0007669"/>
    <property type="project" value="InterPro"/>
</dbReference>
<protein>
    <recommendedName>
        <fullName evidence="6">Gas vesicle synthesis GvpLGvpF</fullName>
    </recommendedName>
</protein>
<dbReference type="AlphaFoldDB" id="A0A2H3LEF7"/>
<accession>A0A2H3LEF7</accession>
<evidence type="ECO:0000313" key="5">
    <source>
        <dbReference type="Proteomes" id="UP000220922"/>
    </source>
</evidence>
<evidence type="ECO:0008006" key="6">
    <source>
        <dbReference type="Google" id="ProtNLM"/>
    </source>
</evidence>
<sequence>MMVLPPFDPAIFADNLLAYYAYAVVRPHANLSDEPLLIEGIEPAYQVQSFGHDDLQVMVSAVPLTEYEVDRLRERVQDIEWLEARAVAHQRVLVQLMQYYTVVPLKFCTIYVGEERLRQAITEYGDTFRAALDRIEGCLEWGVKLFYDRAVLTTWAQQEVPKLRDLANTFNAASEGVRYMLSKRLQRATHEVVDDLMYNDAQAIHQTLAALVRASDRHKPPATQSNTANEPMVLNGAYLVAEAEYEAFTAAFEQVCTTYGPRGLRLELTGPWPAYSFVEPTEDVQEVVDG</sequence>
<comment type="similarity">
    <text evidence="3">Belongs to the gas vesicle GvpF/GvpL family.</text>
</comment>
<dbReference type="GO" id="GO:0031411">
    <property type="term" value="C:gas vesicle"/>
    <property type="evidence" value="ECO:0007669"/>
    <property type="project" value="UniProtKB-SubCell"/>
</dbReference>
<evidence type="ECO:0000313" key="4">
    <source>
        <dbReference type="EMBL" id="PDW01086.1"/>
    </source>
</evidence>
<reference evidence="4 5" key="1">
    <citation type="submission" date="2016-05" db="EMBL/GenBank/DDBJ databases">
        <authorList>
            <person name="Lavstsen T."/>
            <person name="Jespersen J.S."/>
        </authorList>
    </citation>
    <scope>NUCLEOTIDE SEQUENCE [LARGE SCALE GENOMIC DNA]</scope>
    <source>
        <strain evidence="4 5">B7-9</strain>
    </source>
</reference>
<dbReference type="PANTHER" id="PTHR36852">
    <property type="entry name" value="PROTEIN GVPL 2"/>
    <property type="match status" value="1"/>
</dbReference>
<dbReference type="Pfam" id="PF06386">
    <property type="entry name" value="GvpL_GvpF"/>
    <property type="match status" value="1"/>
</dbReference>
<dbReference type="EMBL" id="LYXE01000015">
    <property type="protein sequence ID" value="PDW01086.1"/>
    <property type="molecule type" value="Genomic_DNA"/>
</dbReference>
<organism evidence="4 5">
    <name type="scientific">Candidatus Chloroploca asiatica</name>
    <dbReference type="NCBI Taxonomy" id="1506545"/>
    <lineage>
        <taxon>Bacteria</taxon>
        <taxon>Bacillati</taxon>
        <taxon>Chloroflexota</taxon>
        <taxon>Chloroflexia</taxon>
        <taxon>Chloroflexales</taxon>
        <taxon>Chloroflexineae</taxon>
        <taxon>Oscillochloridaceae</taxon>
        <taxon>Candidatus Chloroploca</taxon>
    </lineage>
</organism>